<keyword evidence="2" id="KW-1185">Reference proteome</keyword>
<accession>A0ACC0N671</accession>
<comment type="caution">
    <text evidence="1">The sequence shown here is derived from an EMBL/GenBank/DDBJ whole genome shotgun (WGS) entry which is preliminary data.</text>
</comment>
<evidence type="ECO:0000313" key="2">
    <source>
        <dbReference type="Proteomes" id="UP001062846"/>
    </source>
</evidence>
<proteinExistence type="predicted"/>
<sequence length="91" mass="10076">MFHHALCVQDGLSFFGYDGTKEVLYAYSSSVIGSFNPFVTQLEGNTDKKFVSRLYALAVGAQSVAPNALGRYPTSRNVLRDVFELMTKLAF</sequence>
<organism evidence="1 2">
    <name type="scientific">Rhododendron molle</name>
    <name type="common">Chinese azalea</name>
    <name type="synonym">Azalea mollis</name>
    <dbReference type="NCBI Taxonomy" id="49168"/>
    <lineage>
        <taxon>Eukaryota</taxon>
        <taxon>Viridiplantae</taxon>
        <taxon>Streptophyta</taxon>
        <taxon>Embryophyta</taxon>
        <taxon>Tracheophyta</taxon>
        <taxon>Spermatophyta</taxon>
        <taxon>Magnoliopsida</taxon>
        <taxon>eudicotyledons</taxon>
        <taxon>Gunneridae</taxon>
        <taxon>Pentapetalae</taxon>
        <taxon>asterids</taxon>
        <taxon>Ericales</taxon>
        <taxon>Ericaceae</taxon>
        <taxon>Ericoideae</taxon>
        <taxon>Rhodoreae</taxon>
        <taxon>Rhododendron</taxon>
    </lineage>
</organism>
<reference evidence="1" key="1">
    <citation type="submission" date="2022-02" db="EMBL/GenBank/DDBJ databases">
        <title>Plant Genome Project.</title>
        <authorList>
            <person name="Zhang R.-G."/>
        </authorList>
    </citation>
    <scope>NUCLEOTIDE SEQUENCE</scope>
    <source>
        <strain evidence="1">AT1</strain>
    </source>
</reference>
<protein>
    <submittedName>
        <fullName evidence="1">Uncharacterized protein</fullName>
    </submittedName>
</protein>
<name>A0ACC0N671_RHOML</name>
<evidence type="ECO:0000313" key="1">
    <source>
        <dbReference type="EMBL" id="KAI8548756.1"/>
    </source>
</evidence>
<dbReference type="EMBL" id="CM046394">
    <property type="protein sequence ID" value="KAI8548756.1"/>
    <property type="molecule type" value="Genomic_DNA"/>
</dbReference>
<gene>
    <name evidence="1" type="ORF">RHMOL_Rhmol07G0298400</name>
</gene>
<dbReference type="Proteomes" id="UP001062846">
    <property type="component" value="Chromosome 7"/>
</dbReference>